<feature type="region of interest" description="Disordered" evidence="1">
    <location>
        <begin position="200"/>
        <end position="231"/>
    </location>
</feature>
<evidence type="ECO:0000313" key="4">
    <source>
        <dbReference type="Proteomes" id="UP000011083"/>
    </source>
</evidence>
<evidence type="ECO:0000256" key="1">
    <source>
        <dbReference type="SAM" id="MobiDB-lite"/>
    </source>
</evidence>
<organism evidence="3 4">
    <name type="scientific">Acanthamoeba castellanii (strain ATCC 30010 / Neff)</name>
    <dbReference type="NCBI Taxonomy" id="1257118"/>
    <lineage>
        <taxon>Eukaryota</taxon>
        <taxon>Amoebozoa</taxon>
        <taxon>Discosea</taxon>
        <taxon>Longamoebia</taxon>
        <taxon>Centramoebida</taxon>
        <taxon>Acanthamoebidae</taxon>
        <taxon>Acanthamoeba</taxon>
    </lineage>
</organism>
<dbReference type="SUPFAM" id="SSF54277">
    <property type="entry name" value="CAD &amp; PB1 domains"/>
    <property type="match status" value="1"/>
</dbReference>
<feature type="compositionally biased region" description="Basic residues" evidence="1">
    <location>
        <begin position="346"/>
        <end position="355"/>
    </location>
</feature>
<dbReference type="InterPro" id="IPR053793">
    <property type="entry name" value="PB1-like"/>
</dbReference>
<feature type="compositionally biased region" description="Basic residues" evidence="1">
    <location>
        <begin position="324"/>
        <end position="338"/>
    </location>
</feature>
<dbReference type="AlphaFoldDB" id="L8GRV3"/>
<sequence length="383" mass="44374">MQSSTTTTTDLPIYVKVTQASDTRTVVTASASFAELERQVRKSFGLSERHQLDLRYIDDEQDRVCVSSDEELRYALNSFQDKSLHLFLATKNAEESANCADKKAYADDDDTAKHEEAAQELKKRLDQEGFDVPEKRCRKLVAKWNGNVDLAEEAARLWRQRKAARATDELLPQGFFPSHHSPHRHFGGHHGPHRHYFGPHHGPHRPHHQPHQSHHRRHHIDDAECEPKPGPHHLVGHHYRHGPHHEVHQLHSHHPHHQPHPRHHRHHHIDDAACEPQHCGHHDHKWKKHHHPEHRSRQIEALLLHRMAKRECAHQALRCPKAHHGLGAGRHHHAHGPRRCRDLSHGHGHGPHHPRQSFCATPPMPGFAFPRVPRARFHHHCFA</sequence>
<reference evidence="3 4" key="1">
    <citation type="journal article" date="2013" name="Genome Biol.">
        <title>Genome of Acanthamoeba castellanii highlights extensive lateral gene transfer and early evolution of tyrosine kinase signaling.</title>
        <authorList>
            <person name="Clarke M."/>
            <person name="Lohan A.J."/>
            <person name="Liu B."/>
            <person name="Lagkouvardos I."/>
            <person name="Roy S."/>
            <person name="Zafar N."/>
            <person name="Bertelli C."/>
            <person name="Schilde C."/>
            <person name="Kianianmomeni A."/>
            <person name="Burglin T.R."/>
            <person name="Frech C."/>
            <person name="Turcotte B."/>
            <person name="Kopec K.O."/>
            <person name="Synnott J.M."/>
            <person name="Choo C."/>
            <person name="Paponov I."/>
            <person name="Finkler A."/>
            <person name="Soon Heng Tan C."/>
            <person name="Hutchins A.P."/>
            <person name="Weinmeier T."/>
            <person name="Rattei T."/>
            <person name="Chu J.S."/>
            <person name="Gimenez G."/>
            <person name="Irimia M."/>
            <person name="Rigden D.J."/>
            <person name="Fitzpatrick D.A."/>
            <person name="Lorenzo-Morales J."/>
            <person name="Bateman A."/>
            <person name="Chiu C.H."/>
            <person name="Tang P."/>
            <person name="Hegemann P."/>
            <person name="Fromm H."/>
            <person name="Raoult D."/>
            <person name="Greub G."/>
            <person name="Miranda-Saavedra D."/>
            <person name="Chen N."/>
            <person name="Nash P."/>
            <person name="Ginger M.L."/>
            <person name="Horn M."/>
            <person name="Schaap P."/>
            <person name="Caler L."/>
            <person name="Loftus B."/>
        </authorList>
    </citation>
    <scope>NUCLEOTIDE SEQUENCE [LARGE SCALE GENOMIC DNA]</scope>
    <source>
        <strain evidence="3 4">Neff</strain>
    </source>
</reference>
<dbReference type="CDD" id="cd05992">
    <property type="entry name" value="PB1"/>
    <property type="match status" value="1"/>
</dbReference>
<dbReference type="RefSeq" id="XP_004337645.1">
    <property type="nucleotide sequence ID" value="XM_004337597.1"/>
</dbReference>
<accession>L8GRV3</accession>
<dbReference type="VEuPathDB" id="AmoebaDB:ACA1_377360"/>
<dbReference type="EMBL" id="KB008025">
    <property type="protein sequence ID" value="ELR15632.1"/>
    <property type="molecule type" value="Genomic_DNA"/>
</dbReference>
<protein>
    <submittedName>
        <fullName evidence="3">PB1 domain containing protein</fullName>
    </submittedName>
</protein>
<dbReference type="OrthoDB" id="3596986at2759"/>
<dbReference type="Gene3D" id="3.10.20.90">
    <property type="entry name" value="Phosphatidylinositol 3-kinase Catalytic Subunit, Chain A, domain 1"/>
    <property type="match status" value="1"/>
</dbReference>
<keyword evidence="4" id="KW-1185">Reference proteome</keyword>
<dbReference type="InterPro" id="IPR000270">
    <property type="entry name" value="PB1_dom"/>
</dbReference>
<evidence type="ECO:0000313" key="3">
    <source>
        <dbReference type="EMBL" id="ELR15632.1"/>
    </source>
</evidence>
<feature type="region of interest" description="Disordered" evidence="1">
    <location>
        <begin position="324"/>
        <end position="355"/>
    </location>
</feature>
<feature type="compositionally biased region" description="Basic residues" evidence="1">
    <location>
        <begin position="200"/>
        <end position="218"/>
    </location>
</feature>
<dbReference type="PROSITE" id="PS51745">
    <property type="entry name" value="PB1"/>
    <property type="match status" value="1"/>
</dbReference>
<name>L8GRV3_ACACF</name>
<proteinExistence type="predicted"/>
<dbReference type="GeneID" id="14916384"/>
<evidence type="ECO:0000259" key="2">
    <source>
        <dbReference type="PROSITE" id="PS51745"/>
    </source>
</evidence>
<feature type="domain" description="PB1" evidence="2">
    <location>
        <begin position="12"/>
        <end position="91"/>
    </location>
</feature>
<dbReference type="KEGG" id="acan:ACA1_377360"/>
<dbReference type="Proteomes" id="UP000011083">
    <property type="component" value="Unassembled WGS sequence"/>
</dbReference>
<feature type="compositionally biased region" description="Basic and acidic residues" evidence="1">
    <location>
        <begin position="219"/>
        <end position="229"/>
    </location>
</feature>
<gene>
    <name evidence="3" type="ORF">ACA1_377360</name>
</gene>
<dbReference type="SMART" id="SM00666">
    <property type="entry name" value="PB1"/>
    <property type="match status" value="1"/>
</dbReference>
<dbReference type="Pfam" id="PF00564">
    <property type="entry name" value="PB1"/>
    <property type="match status" value="1"/>
</dbReference>